<keyword evidence="2" id="KW-1185">Reference proteome</keyword>
<dbReference type="EMBL" id="CADEAL010003980">
    <property type="protein sequence ID" value="CAB1448474.1"/>
    <property type="molecule type" value="Genomic_DNA"/>
</dbReference>
<comment type="caution">
    <text evidence="1">The sequence shown here is derived from an EMBL/GenBank/DDBJ whole genome shotgun (WGS) entry which is preliminary data.</text>
</comment>
<evidence type="ECO:0000313" key="2">
    <source>
        <dbReference type="Proteomes" id="UP001153269"/>
    </source>
</evidence>
<proteinExistence type="predicted"/>
<organism evidence="1 2">
    <name type="scientific">Pleuronectes platessa</name>
    <name type="common">European plaice</name>
    <dbReference type="NCBI Taxonomy" id="8262"/>
    <lineage>
        <taxon>Eukaryota</taxon>
        <taxon>Metazoa</taxon>
        <taxon>Chordata</taxon>
        <taxon>Craniata</taxon>
        <taxon>Vertebrata</taxon>
        <taxon>Euteleostomi</taxon>
        <taxon>Actinopterygii</taxon>
        <taxon>Neopterygii</taxon>
        <taxon>Teleostei</taxon>
        <taxon>Neoteleostei</taxon>
        <taxon>Acanthomorphata</taxon>
        <taxon>Carangaria</taxon>
        <taxon>Pleuronectiformes</taxon>
        <taxon>Pleuronectoidei</taxon>
        <taxon>Pleuronectidae</taxon>
        <taxon>Pleuronectes</taxon>
    </lineage>
</organism>
<dbReference type="AlphaFoldDB" id="A0A9N7VHL7"/>
<dbReference type="Proteomes" id="UP001153269">
    <property type="component" value="Unassembled WGS sequence"/>
</dbReference>
<sequence length="160" mass="16924">MDNREELLSEEVRKYEHLYNPSMSEYKDTEMARLVEVARRCDAGLVGCPGLGASRRSGSPRPENTCLGACLVVPVEGRLSDRGLRNPEISDGLGLCDLKTSAAGLARLPALRAVSPIGGLSDPETRDVGALLKPAFRAGSPIGVPVTLSIARSGLPGCPR</sequence>
<gene>
    <name evidence="1" type="ORF">PLEPLA_LOCUS36126</name>
</gene>
<protein>
    <submittedName>
        <fullName evidence="1">Uncharacterized protein</fullName>
    </submittedName>
</protein>
<name>A0A9N7VHL7_PLEPL</name>
<evidence type="ECO:0000313" key="1">
    <source>
        <dbReference type="EMBL" id="CAB1448474.1"/>
    </source>
</evidence>
<reference evidence="1" key="1">
    <citation type="submission" date="2020-03" db="EMBL/GenBank/DDBJ databases">
        <authorList>
            <person name="Weist P."/>
        </authorList>
    </citation>
    <scope>NUCLEOTIDE SEQUENCE</scope>
</reference>
<accession>A0A9N7VHL7</accession>